<dbReference type="InterPro" id="IPR010982">
    <property type="entry name" value="Lambda_DNA-bd_dom_sf"/>
</dbReference>
<proteinExistence type="predicted"/>
<dbReference type="AlphaFoldDB" id="A0A396YW47"/>
<name>A0A396YW47_9LEPT</name>
<reference evidence="3" key="1">
    <citation type="submission" date="2018-05" db="EMBL/GenBank/DDBJ databases">
        <title>Leptospira yasudae sp. nov. and Leptospira stimsonii sp. nov., two pathogenic species of the genus Leptospira isolated from environmental sources.</title>
        <authorList>
            <person name="Casanovas-Massana A."/>
            <person name="Hamond C."/>
            <person name="Santos L.A."/>
            <person name="Hacker K.P."/>
            <person name="Balassiano I."/>
            <person name="Medeiros M.A."/>
            <person name="Reis M.G."/>
            <person name="Ko A.I."/>
            <person name="Wunder E.A."/>
        </authorList>
    </citation>
    <scope>NUCLEOTIDE SEQUENCE [LARGE SCALE GENOMIC DNA]</scope>
    <source>
        <strain evidence="3">Yale</strain>
    </source>
</reference>
<comment type="caution">
    <text evidence="2">The sequence shown here is derived from an EMBL/GenBank/DDBJ whole genome shotgun (WGS) entry which is preliminary data.</text>
</comment>
<dbReference type="PANTHER" id="PTHR35010:SF4">
    <property type="entry name" value="BLL5781 PROTEIN"/>
    <property type="match status" value="1"/>
</dbReference>
<dbReference type="GO" id="GO:0003677">
    <property type="term" value="F:DNA binding"/>
    <property type="evidence" value="ECO:0007669"/>
    <property type="project" value="InterPro"/>
</dbReference>
<dbReference type="RefSeq" id="WP_118970350.1">
    <property type="nucleotide sequence ID" value="NZ_QHCT01000008.1"/>
</dbReference>
<evidence type="ECO:0000313" key="2">
    <source>
        <dbReference type="EMBL" id="RHX85557.1"/>
    </source>
</evidence>
<dbReference type="Gene3D" id="1.10.260.40">
    <property type="entry name" value="lambda repressor-like DNA-binding domains"/>
    <property type="match status" value="1"/>
</dbReference>
<dbReference type="OrthoDB" id="9785973at2"/>
<dbReference type="PANTHER" id="PTHR35010">
    <property type="entry name" value="BLL4672 PROTEIN-RELATED"/>
    <property type="match status" value="1"/>
</dbReference>
<dbReference type="InterPro" id="IPR001387">
    <property type="entry name" value="Cro/C1-type_HTH"/>
</dbReference>
<dbReference type="Proteomes" id="UP000265798">
    <property type="component" value="Unassembled WGS sequence"/>
</dbReference>
<evidence type="ECO:0000313" key="3">
    <source>
        <dbReference type="Proteomes" id="UP000265798"/>
    </source>
</evidence>
<dbReference type="PROSITE" id="PS50943">
    <property type="entry name" value="HTH_CROC1"/>
    <property type="match status" value="1"/>
</dbReference>
<sequence>MSNTFGNTLKTVRNAKKKSQLDLALDADISTKHLSFLESGRALPGREIVKKLTDALEISYPFQSILFLAAGFSPDFEIVEDEQSNSVFDSLLLKQIDAVTTSPTMVVNWENVVIKINPVLEKLIATLKGDEFSTEGLSAYDFMFSDKGLGPYLLENPELRDRIITCSHLENFVNQIDRSSNIPDPDPKSDQLNKSGFVPVTICIKYKGILMFDVLPTSSGHPYEVNVRSTRIYTWVPSNRFTEDRMKDLLSADSDISELVAY</sequence>
<gene>
    <name evidence="2" type="ORF">DLM75_20395</name>
</gene>
<dbReference type="CDD" id="cd00093">
    <property type="entry name" value="HTH_XRE"/>
    <property type="match status" value="1"/>
</dbReference>
<dbReference type="Pfam" id="PF01381">
    <property type="entry name" value="HTH_3"/>
    <property type="match status" value="1"/>
</dbReference>
<dbReference type="EMBL" id="QHCT01000008">
    <property type="protein sequence ID" value="RHX85557.1"/>
    <property type="molecule type" value="Genomic_DNA"/>
</dbReference>
<dbReference type="SUPFAM" id="SSF47413">
    <property type="entry name" value="lambda repressor-like DNA-binding domains"/>
    <property type="match status" value="1"/>
</dbReference>
<organism evidence="2 3">
    <name type="scientific">Leptospira stimsonii</name>
    <dbReference type="NCBI Taxonomy" id="2202203"/>
    <lineage>
        <taxon>Bacteria</taxon>
        <taxon>Pseudomonadati</taxon>
        <taxon>Spirochaetota</taxon>
        <taxon>Spirochaetia</taxon>
        <taxon>Leptospirales</taxon>
        <taxon>Leptospiraceae</taxon>
        <taxon>Leptospira</taxon>
    </lineage>
</organism>
<accession>A0A396YW47</accession>
<evidence type="ECO:0000259" key="1">
    <source>
        <dbReference type="PROSITE" id="PS50943"/>
    </source>
</evidence>
<protein>
    <submittedName>
        <fullName evidence="2">XRE family transcriptional regulator</fullName>
    </submittedName>
</protein>
<feature type="domain" description="HTH cro/C1-type" evidence="1">
    <location>
        <begin position="9"/>
        <end position="63"/>
    </location>
</feature>
<dbReference type="SMART" id="SM00530">
    <property type="entry name" value="HTH_XRE"/>
    <property type="match status" value="1"/>
</dbReference>